<keyword evidence="3" id="KW-1185">Reference proteome</keyword>
<feature type="compositionally biased region" description="Basic and acidic residues" evidence="1">
    <location>
        <begin position="1"/>
        <end position="14"/>
    </location>
</feature>
<dbReference type="AlphaFoldDB" id="A0A498IJ64"/>
<comment type="caution">
    <text evidence="2">The sequence shown here is derived from an EMBL/GenBank/DDBJ whole genome shotgun (WGS) entry which is preliminary data.</text>
</comment>
<name>A0A498IJ64_MALDO</name>
<accession>A0A498IJ64</accession>
<dbReference type="Proteomes" id="UP000290289">
    <property type="component" value="Chromosome 11"/>
</dbReference>
<evidence type="ECO:0000313" key="2">
    <source>
        <dbReference type="EMBL" id="RXH83260.1"/>
    </source>
</evidence>
<organism evidence="2 3">
    <name type="scientific">Malus domestica</name>
    <name type="common">Apple</name>
    <name type="synonym">Pyrus malus</name>
    <dbReference type="NCBI Taxonomy" id="3750"/>
    <lineage>
        <taxon>Eukaryota</taxon>
        <taxon>Viridiplantae</taxon>
        <taxon>Streptophyta</taxon>
        <taxon>Embryophyta</taxon>
        <taxon>Tracheophyta</taxon>
        <taxon>Spermatophyta</taxon>
        <taxon>Magnoliopsida</taxon>
        <taxon>eudicotyledons</taxon>
        <taxon>Gunneridae</taxon>
        <taxon>Pentapetalae</taxon>
        <taxon>rosids</taxon>
        <taxon>fabids</taxon>
        <taxon>Rosales</taxon>
        <taxon>Rosaceae</taxon>
        <taxon>Amygdaloideae</taxon>
        <taxon>Maleae</taxon>
        <taxon>Malus</taxon>
    </lineage>
</organism>
<proteinExistence type="predicted"/>
<dbReference type="EMBL" id="RDQH01000337">
    <property type="protein sequence ID" value="RXH83260.1"/>
    <property type="molecule type" value="Genomic_DNA"/>
</dbReference>
<reference evidence="2 3" key="1">
    <citation type="submission" date="2018-10" db="EMBL/GenBank/DDBJ databases">
        <title>A high-quality apple genome assembly.</title>
        <authorList>
            <person name="Hu J."/>
        </authorList>
    </citation>
    <scope>NUCLEOTIDE SEQUENCE [LARGE SCALE GENOMIC DNA]</scope>
    <source>
        <strain evidence="3">cv. HFTH1</strain>
        <tissue evidence="2">Young leaf</tissue>
    </source>
</reference>
<sequence>MGRETRDWKRRENSEPEEVAGHAFTGHEGERLRVVRKKTKIGSRCEEQRNGGGCEWELGTWDLGRLWEGKGF</sequence>
<feature type="region of interest" description="Disordered" evidence="1">
    <location>
        <begin position="1"/>
        <end position="26"/>
    </location>
</feature>
<protein>
    <submittedName>
        <fullName evidence="2">Uncharacterized protein</fullName>
    </submittedName>
</protein>
<evidence type="ECO:0000313" key="3">
    <source>
        <dbReference type="Proteomes" id="UP000290289"/>
    </source>
</evidence>
<evidence type="ECO:0000256" key="1">
    <source>
        <dbReference type="SAM" id="MobiDB-lite"/>
    </source>
</evidence>
<gene>
    <name evidence="2" type="ORF">DVH24_005513</name>
</gene>